<evidence type="ECO:0000313" key="8">
    <source>
        <dbReference type="EMBL" id="SVE34100.1"/>
    </source>
</evidence>
<keyword evidence="4 6" id="KW-1133">Transmembrane helix</keyword>
<name>A0A383CPZ7_9ZZZZ</name>
<evidence type="ECO:0000259" key="7">
    <source>
        <dbReference type="Pfam" id="PF02706"/>
    </source>
</evidence>
<organism evidence="8">
    <name type="scientific">marine metagenome</name>
    <dbReference type="NCBI Taxonomy" id="408172"/>
    <lineage>
        <taxon>unclassified sequences</taxon>
        <taxon>metagenomes</taxon>
        <taxon>ecological metagenomes</taxon>
    </lineage>
</organism>
<dbReference type="EMBL" id="UINC01210575">
    <property type="protein sequence ID" value="SVE34100.1"/>
    <property type="molecule type" value="Genomic_DNA"/>
</dbReference>
<evidence type="ECO:0000256" key="6">
    <source>
        <dbReference type="SAM" id="Phobius"/>
    </source>
</evidence>
<dbReference type="GO" id="GO:0005886">
    <property type="term" value="C:plasma membrane"/>
    <property type="evidence" value="ECO:0007669"/>
    <property type="project" value="UniProtKB-SubCell"/>
</dbReference>
<dbReference type="Pfam" id="PF02706">
    <property type="entry name" value="Wzz"/>
    <property type="match status" value="1"/>
</dbReference>
<evidence type="ECO:0000256" key="3">
    <source>
        <dbReference type="ARBA" id="ARBA00022692"/>
    </source>
</evidence>
<dbReference type="AlphaFoldDB" id="A0A383CPZ7"/>
<feature type="transmembrane region" description="Helical" evidence="6">
    <location>
        <begin position="29"/>
        <end position="46"/>
    </location>
</feature>
<gene>
    <name evidence="8" type="ORF">METZ01_LOCUS486954</name>
</gene>
<comment type="subcellular location">
    <subcellularLocation>
        <location evidence="1">Cell membrane</location>
        <topology evidence="1">Multi-pass membrane protein</topology>
    </subcellularLocation>
</comment>
<proteinExistence type="predicted"/>
<reference evidence="8" key="1">
    <citation type="submission" date="2018-05" db="EMBL/GenBank/DDBJ databases">
        <authorList>
            <person name="Lanie J.A."/>
            <person name="Ng W.-L."/>
            <person name="Kazmierczak K.M."/>
            <person name="Andrzejewski T.M."/>
            <person name="Davidsen T.M."/>
            <person name="Wayne K.J."/>
            <person name="Tettelin H."/>
            <person name="Glass J.I."/>
            <person name="Rusch D."/>
            <person name="Podicherti R."/>
            <person name="Tsui H.-C.T."/>
            <person name="Winkler M.E."/>
        </authorList>
    </citation>
    <scope>NUCLEOTIDE SEQUENCE</scope>
</reference>
<evidence type="ECO:0000256" key="5">
    <source>
        <dbReference type="ARBA" id="ARBA00023136"/>
    </source>
</evidence>
<sequence>MNNDNSRQNYDDEIDLRQLFKSLKERSRFIFGFTGVVTLLAIGYVLSLNASPTQYKVETSFLKPSQMSIIKLNQYSLINKTANTDNTANIVESVF</sequence>
<feature type="domain" description="Polysaccharide chain length determinant N-terminal" evidence="7">
    <location>
        <begin position="12"/>
        <end position="68"/>
    </location>
</feature>
<protein>
    <recommendedName>
        <fullName evidence="7">Polysaccharide chain length determinant N-terminal domain-containing protein</fullName>
    </recommendedName>
</protein>
<evidence type="ECO:0000256" key="1">
    <source>
        <dbReference type="ARBA" id="ARBA00004651"/>
    </source>
</evidence>
<dbReference type="InterPro" id="IPR003856">
    <property type="entry name" value="LPS_length_determ_N"/>
</dbReference>
<accession>A0A383CPZ7</accession>
<feature type="non-terminal residue" evidence="8">
    <location>
        <position position="1"/>
    </location>
</feature>
<evidence type="ECO:0000256" key="2">
    <source>
        <dbReference type="ARBA" id="ARBA00022475"/>
    </source>
</evidence>
<keyword evidence="2" id="KW-1003">Cell membrane</keyword>
<feature type="non-terminal residue" evidence="8">
    <location>
        <position position="95"/>
    </location>
</feature>
<keyword evidence="5 6" id="KW-0472">Membrane</keyword>
<keyword evidence="3 6" id="KW-0812">Transmembrane</keyword>
<evidence type="ECO:0000256" key="4">
    <source>
        <dbReference type="ARBA" id="ARBA00022989"/>
    </source>
</evidence>